<evidence type="ECO:0000313" key="2">
    <source>
        <dbReference type="Proteomes" id="UP000272025"/>
    </source>
</evidence>
<sequence>MGSSVVQVISKTKTTKKGFGHNLQTFDDAARHPGQLQVRSAKPINNIKSTHIYPLHIQPDLTEVTAPLVVPFRRPSLRLRKRAPGQENGPRDAIGQPVLLVTPGRSAAGIIPHFYPTRMSSLVYHSATVFSSPHRHPAIFIPCLGSQQADNHRGAPSTDAWI</sequence>
<dbReference type="Proteomes" id="UP000272025">
    <property type="component" value="Unassembled WGS sequence"/>
</dbReference>
<dbReference type="RefSeq" id="XP_028466567.1">
    <property type="nucleotide sequence ID" value="XM_028614215.1"/>
</dbReference>
<evidence type="ECO:0000313" key="1">
    <source>
        <dbReference type="EMBL" id="ROT38761.1"/>
    </source>
</evidence>
<reference evidence="1 2" key="1">
    <citation type="journal article" date="2018" name="Mol. Ecol.">
        <title>The obligate alkalophilic soda-lake fungus Sodiomyces alkalinus has shifted to a protein diet.</title>
        <authorList>
            <person name="Grum-Grzhimaylo A.A."/>
            <person name="Falkoski D.L."/>
            <person name="van den Heuvel J."/>
            <person name="Valero-Jimenez C.A."/>
            <person name="Min B."/>
            <person name="Choi I.G."/>
            <person name="Lipzen A."/>
            <person name="Daum C.G."/>
            <person name="Aanen D.K."/>
            <person name="Tsang A."/>
            <person name="Henrissat B."/>
            <person name="Bilanenko E.N."/>
            <person name="de Vries R.P."/>
            <person name="van Kan J.A.L."/>
            <person name="Grigoriev I.V."/>
            <person name="Debets A.J.M."/>
        </authorList>
    </citation>
    <scope>NUCLEOTIDE SEQUENCE [LARGE SCALE GENOMIC DNA]</scope>
    <source>
        <strain evidence="1 2">F11</strain>
    </source>
</reference>
<dbReference type="GeneID" id="39582693"/>
<organism evidence="1 2">
    <name type="scientific">Sodiomyces alkalinus (strain CBS 110278 / VKM F-3762 / F11)</name>
    <name type="common">Alkaliphilic filamentous fungus</name>
    <dbReference type="NCBI Taxonomy" id="1314773"/>
    <lineage>
        <taxon>Eukaryota</taxon>
        <taxon>Fungi</taxon>
        <taxon>Dikarya</taxon>
        <taxon>Ascomycota</taxon>
        <taxon>Pezizomycotina</taxon>
        <taxon>Sordariomycetes</taxon>
        <taxon>Hypocreomycetidae</taxon>
        <taxon>Glomerellales</taxon>
        <taxon>Plectosphaerellaceae</taxon>
        <taxon>Sodiomyces</taxon>
    </lineage>
</organism>
<dbReference type="EMBL" id="ML119055">
    <property type="protein sequence ID" value="ROT38761.1"/>
    <property type="molecule type" value="Genomic_DNA"/>
</dbReference>
<name>A0A3N2PW78_SODAK</name>
<protein>
    <submittedName>
        <fullName evidence="1">Uncharacterized protein</fullName>
    </submittedName>
</protein>
<dbReference type="AlphaFoldDB" id="A0A3N2PW78"/>
<gene>
    <name evidence="1" type="ORF">SODALDRAFT_359869</name>
</gene>
<proteinExistence type="predicted"/>
<accession>A0A3N2PW78</accession>
<keyword evidence="2" id="KW-1185">Reference proteome</keyword>